<dbReference type="GO" id="GO:0043137">
    <property type="term" value="P:DNA replication, removal of RNA primer"/>
    <property type="evidence" value="ECO:0007669"/>
    <property type="project" value="TreeGrafter"/>
</dbReference>
<sequence>MFPQYTVTFSEDARELLCRGTPAEEKARYEALFFFEQDLRRRGCALIAGVDEAGRGPLAGPVVAAAVILPEEVDLPGLDDSKRLSAAQRERLAAQICTCARAWAVGLASVAEIDALNILQASFLAMRRALAGLPLKPDHVVVDGRPIPRLPLPQTGVVRGDAQVAAVAAASIIAKVTRDRLMVALDREFPQYGFARHKGYPTREHLAMLQRYGPSPHHRRSFGPVKALLGGPGGYA</sequence>
<feature type="binding site" evidence="14 15">
    <location>
        <position position="143"/>
    </location>
    <ligand>
        <name>a divalent metal cation</name>
        <dbReference type="ChEBI" id="CHEBI:60240"/>
    </ligand>
</feature>
<keyword evidence="13 14" id="KW-0464">Manganese</keyword>
<dbReference type="HAMAP" id="MF_00052_B">
    <property type="entry name" value="RNase_HII_B"/>
    <property type="match status" value="1"/>
</dbReference>
<evidence type="ECO:0000256" key="9">
    <source>
        <dbReference type="ARBA" id="ARBA00022722"/>
    </source>
</evidence>
<keyword evidence="9 14" id="KW-0540">Nuclease</keyword>
<evidence type="ECO:0000256" key="1">
    <source>
        <dbReference type="ARBA" id="ARBA00000077"/>
    </source>
</evidence>
<evidence type="ECO:0000259" key="18">
    <source>
        <dbReference type="PROSITE" id="PS51975"/>
    </source>
</evidence>
<dbReference type="FunFam" id="3.30.420.10:FF:000006">
    <property type="entry name" value="Ribonuclease HII"/>
    <property type="match status" value="1"/>
</dbReference>
<evidence type="ECO:0000256" key="3">
    <source>
        <dbReference type="ARBA" id="ARBA00004065"/>
    </source>
</evidence>
<evidence type="ECO:0000256" key="16">
    <source>
        <dbReference type="RuleBase" id="RU003515"/>
    </source>
</evidence>
<proteinExistence type="inferred from homology"/>
<feature type="binding site" evidence="14 15">
    <location>
        <position position="52"/>
    </location>
    <ligand>
        <name>a divalent metal cation</name>
        <dbReference type="ChEBI" id="CHEBI:60240"/>
    </ligand>
</feature>
<feature type="binding site" evidence="14 15">
    <location>
        <position position="51"/>
    </location>
    <ligand>
        <name>a divalent metal cation</name>
        <dbReference type="ChEBI" id="CHEBI:60240"/>
    </ligand>
</feature>
<evidence type="ECO:0000256" key="2">
    <source>
        <dbReference type="ARBA" id="ARBA00001946"/>
    </source>
</evidence>
<dbReference type="GO" id="GO:0003723">
    <property type="term" value="F:RNA binding"/>
    <property type="evidence" value="ECO:0007669"/>
    <property type="project" value="UniProtKB-UniRule"/>
</dbReference>
<dbReference type="InterPro" id="IPR012337">
    <property type="entry name" value="RNaseH-like_sf"/>
</dbReference>
<comment type="subcellular location">
    <subcellularLocation>
        <location evidence="4 14">Cytoplasm</location>
    </subcellularLocation>
</comment>
<dbReference type="NCBIfam" id="NF000594">
    <property type="entry name" value="PRK00015.1-1"/>
    <property type="match status" value="1"/>
</dbReference>
<keyword evidence="20" id="KW-1185">Reference proteome</keyword>
<dbReference type="Pfam" id="PF01351">
    <property type="entry name" value="RNase_HII"/>
    <property type="match status" value="1"/>
</dbReference>
<comment type="function">
    <text evidence="3 14 16">Endonuclease that specifically degrades the RNA of RNA-DNA hybrids.</text>
</comment>
<dbReference type="GO" id="GO:0030145">
    <property type="term" value="F:manganese ion binding"/>
    <property type="evidence" value="ECO:0007669"/>
    <property type="project" value="UniProtKB-UniRule"/>
</dbReference>
<dbReference type="NCBIfam" id="NF000596">
    <property type="entry name" value="PRK00015.1-4"/>
    <property type="match status" value="1"/>
</dbReference>
<keyword evidence="10 14" id="KW-0479">Metal-binding</keyword>
<dbReference type="AlphaFoldDB" id="A0A3N5BSQ9"/>
<evidence type="ECO:0000256" key="4">
    <source>
        <dbReference type="ARBA" id="ARBA00004496"/>
    </source>
</evidence>
<dbReference type="InterPro" id="IPR036397">
    <property type="entry name" value="RNaseH_sf"/>
</dbReference>
<dbReference type="NCBIfam" id="NF000595">
    <property type="entry name" value="PRK00015.1-3"/>
    <property type="match status" value="1"/>
</dbReference>
<dbReference type="CDD" id="cd07182">
    <property type="entry name" value="RNase_HII_bacteria_HII_like"/>
    <property type="match status" value="1"/>
</dbReference>
<comment type="similarity">
    <text evidence="5 14 16">Belongs to the RNase HII family.</text>
</comment>
<evidence type="ECO:0000256" key="15">
    <source>
        <dbReference type="PROSITE-ProRule" id="PRU01319"/>
    </source>
</evidence>
<evidence type="ECO:0000256" key="12">
    <source>
        <dbReference type="ARBA" id="ARBA00022801"/>
    </source>
</evidence>
<dbReference type="InterPro" id="IPR022898">
    <property type="entry name" value="RNase_HII"/>
</dbReference>
<evidence type="ECO:0000256" key="14">
    <source>
        <dbReference type="HAMAP-Rule" id="MF_00052"/>
    </source>
</evidence>
<dbReference type="SUPFAM" id="SSF53098">
    <property type="entry name" value="Ribonuclease H-like"/>
    <property type="match status" value="1"/>
</dbReference>
<dbReference type="OrthoDB" id="9803420at2"/>
<comment type="caution">
    <text evidence="19">The sequence shown here is derived from an EMBL/GenBank/DDBJ whole genome shotgun (WGS) entry which is preliminary data.</text>
</comment>
<evidence type="ECO:0000256" key="10">
    <source>
        <dbReference type="ARBA" id="ARBA00022723"/>
    </source>
</evidence>
<gene>
    <name evidence="14" type="primary">rnhB</name>
    <name evidence="19" type="ORF">EDD75_1060</name>
</gene>
<dbReference type="EC" id="3.1.26.4" evidence="6 14"/>
<dbReference type="InterPro" id="IPR024567">
    <property type="entry name" value="RNase_HII/HIII_dom"/>
</dbReference>
<keyword evidence="11 14" id="KW-0255">Endonuclease</keyword>
<dbReference type="PROSITE" id="PS51975">
    <property type="entry name" value="RNASE_H_2"/>
    <property type="match status" value="1"/>
</dbReference>
<keyword evidence="12 14" id="KW-0378">Hydrolase</keyword>
<protein>
    <recommendedName>
        <fullName evidence="7 14">Ribonuclease HII</fullName>
        <shortName evidence="14">RNase HII</shortName>
        <ecNumber evidence="6 14">3.1.26.4</ecNumber>
    </recommendedName>
</protein>
<dbReference type="PANTHER" id="PTHR10954">
    <property type="entry name" value="RIBONUCLEASE H2 SUBUNIT A"/>
    <property type="match status" value="1"/>
</dbReference>
<evidence type="ECO:0000256" key="5">
    <source>
        <dbReference type="ARBA" id="ARBA00007383"/>
    </source>
</evidence>
<evidence type="ECO:0000256" key="6">
    <source>
        <dbReference type="ARBA" id="ARBA00012180"/>
    </source>
</evidence>
<dbReference type="Proteomes" id="UP000282654">
    <property type="component" value="Unassembled WGS sequence"/>
</dbReference>
<evidence type="ECO:0000256" key="11">
    <source>
        <dbReference type="ARBA" id="ARBA00022759"/>
    </source>
</evidence>
<comment type="catalytic activity">
    <reaction evidence="1 14 15 16">
        <text>Endonucleolytic cleavage to 5'-phosphomonoester.</text>
        <dbReference type="EC" id="3.1.26.4"/>
    </reaction>
</comment>
<dbReference type="GO" id="GO:0006298">
    <property type="term" value="P:mismatch repair"/>
    <property type="evidence" value="ECO:0007669"/>
    <property type="project" value="TreeGrafter"/>
</dbReference>
<dbReference type="Gene3D" id="3.30.420.10">
    <property type="entry name" value="Ribonuclease H-like superfamily/Ribonuclease H"/>
    <property type="match status" value="1"/>
</dbReference>
<dbReference type="GO" id="GO:0005737">
    <property type="term" value="C:cytoplasm"/>
    <property type="evidence" value="ECO:0007669"/>
    <property type="project" value="UniProtKB-SubCell"/>
</dbReference>
<name>A0A3N5BSQ9_9THEO</name>
<evidence type="ECO:0000313" key="20">
    <source>
        <dbReference type="Proteomes" id="UP000282654"/>
    </source>
</evidence>
<dbReference type="PANTHER" id="PTHR10954:SF18">
    <property type="entry name" value="RIBONUCLEASE HII"/>
    <property type="match status" value="1"/>
</dbReference>
<feature type="region of interest" description="Disordered" evidence="17">
    <location>
        <begin position="214"/>
        <end position="236"/>
    </location>
</feature>
<evidence type="ECO:0000256" key="8">
    <source>
        <dbReference type="ARBA" id="ARBA00022490"/>
    </source>
</evidence>
<accession>A0A3N5BSQ9</accession>
<evidence type="ECO:0000313" key="19">
    <source>
        <dbReference type="EMBL" id="RPF46801.1"/>
    </source>
</evidence>
<dbReference type="RefSeq" id="WP_123929073.1">
    <property type="nucleotide sequence ID" value="NZ_RKRE01000002.1"/>
</dbReference>
<keyword evidence="8 14" id="KW-0963">Cytoplasm</keyword>
<organism evidence="19 20">
    <name type="scientific">Thermodesulfitimonas autotrophica</name>
    <dbReference type="NCBI Taxonomy" id="1894989"/>
    <lineage>
        <taxon>Bacteria</taxon>
        <taxon>Bacillati</taxon>
        <taxon>Bacillota</taxon>
        <taxon>Clostridia</taxon>
        <taxon>Thermoanaerobacterales</taxon>
        <taxon>Thermoanaerobacteraceae</taxon>
        <taxon>Thermodesulfitimonas</taxon>
    </lineage>
</organism>
<evidence type="ECO:0000256" key="17">
    <source>
        <dbReference type="SAM" id="MobiDB-lite"/>
    </source>
</evidence>
<dbReference type="GO" id="GO:0032299">
    <property type="term" value="C:ribonuclease H2 complex"/>
    <property type="evidence" value="ECO:0007669"/>
    <property type="project" value="TreeGrafter"/>
</dbReference>
<comment type="cofactor">
    <cofactor evidence="14 15">
        <name>Mn(2+)</name>
        <dbReference type="ChEBI" id="CHEBI:29035"/>
    </cofactor>
    <cofactor evidence="14 15">
        <name>Mg(2+)</name>
        <dbReference type="ChEBI" id="CHEBI:18420"/>
    </cofactor>
    <text evidence="14 15">Manganese or magnesium. Binds 1 divalent metal ion per monomer in the absence of substrate. May bind a second metal ion after substrate binding.</text>
</comment>
<dbReference type="EMBL" id="RKRE01000002">
    <property type="protein sequence ID" value="RPF46801.1"/>
    <property type="molecule type" value="Genomic_DNA"/>
</dbReference>
<dbReference type="InterPro" id="IPR001352">
    <property type="entry name" value="RNase_HII/HIII"/>
</dbReference>
<evidence type="ECO:0000256" key="13">
    <source>
        <dbReference type="ARBA" id="ARBA00023211"/>
    </source>
</evidence>
<feature type="domain" description="RNase H type-2" evidence="18">
    <location>
        <begin position="45"/>
        <end position="234"/>
    </location>
</feature>
<evidence type="ECO:0000256" key="7">
    <source>
        <dbReference type="ARBA" id="ARBA00019179"/>
    </source>
</evidence>
<reference evidence="19 20" key="1">
    <citation type="submission" date="2018-11" db="EMBL/GenBank/DDBJ databases">
        <title>Genomic Encyclopedia of Type Strains, Phase IV (KMG-IV): sequencing the most valuable type-strain genomes for metagenomic binning, comparative biology and taxonomic classification.</title>
        <authorList>
            <person name="Goeker M."/>
        </authorList>
    </citation>
    <scope>NUCLEOTIDE SEQUENCE [LARGE SCALE GENOMIC DNA]</scope>
    <source>
        <strain evidence="19 20">DSM 102936</strain>
    </source>
</reference>
<dbReference type="GO" id="GO:0004523">
    <property type="term" value="F:RNA-DNA hybrid ribonuclease activity"/>
    <property type="evidence" value="ECO:0007669"/>
    <property type="project" value="UniProtKB-UniRule"/>
</dbReference>
<comment type="cofactor">
    <cofactor evidence="2">
        <name>Mg(2+)</name>
        <dbReference type="ChEBI" id="CHEBI:18420"/>
    </cofactor>
</comment>